<dbReference type="KEGG" id="bfm:BP422_11475"/>
<keyword evidence="1" id="KW-0175">Coiled coil</keyword>
<reference evidence="3 4" key="1">
    <citation type="submission" date="2016-11" db="EMBL/GenBank/DDBJ databases">
        <authorList>
            <person name="Jaros S."/>
            <person name="Januszkiewicz K."/>
            <person name="Wedrychowicz H."/>
        </authorList>
    </citation>
    <scope>NUCLEOTIDE SEQUENCE [LARGE SCALE GENOMIC DNA]</scope>
    <source>
        <strain evidence="3 4">NF2</strain>
    </source>
</reference>
<dbReference type="Proteomes" id="UP000197781">
    <property type="component" value="Chromosome"/>
</dbReference>
<dbReference type="RefSeq" id="WP_088907898.1">
    <property type="nucleotide sequence ID" value="NZ_CP018145.1"/>
</dbReference>
<gene>
    <name evidence="3" type="ORF">BP422_11475</name>
</gene>
<proteinExistence type="predicted"/>
<sequence>MRWKWVLIFVITWLSFSIRPAMAESNIDIQFEISLSGIVKYESWMRLNVKVTSQEQDFTGAVELSQREVKKNNEFKLRRPIKLEQGKSTTVYFDMPSQILLDDWYVQVTQNGQVVKSEKLRISYPTDGRTIGVISEEGNAFHFLAVNQSQSKMNRPLSVQNLTEQMLPDQSWIYENIDMLALAGNSGSTINDQQMVAIKEWIQLGGIVVVSAGPNQDGMIQRFADILPVEAGKAGNIELKQALSEYDIVKVAPNGSIAVYNRDLPLFVSKSYGRGLLLFVNYDVTAEPLASWQFNPQLWQNAMTQHGAKKIFEEKPYMDQMTRPFLDLSRKIPVVQTPPPIWMVTLWGGYVIVLAPLTYFVLKRMRKPEWAWGVIPVGAIFLIVAIFAVGKPAVVKTSTSYAVTKIDILDESLAHVRSAATFLGVDQNEYDVKLEPSIVALPLTVGRNDYRPEGLIGGDEVLSYRNLPYLTPKQAIGIGVKHDMGAFDASLRINENRLQGHVKNNTEFAYDQTYIEIGFQRISLGPLKKGEEKQIDSVLEPLFMPRKPQATNELQTVEERIKEMQERVVDYEEGNQVSIIGTTTQPLPLMTMQVPHQAHYWNVVQQPIQFQPNEQGLVTFPYGLLDADMYEMTGDFDSTGYIWQLGKGSITFELRTDKAAIDMKRITVPLNHSSFKPFRIEYFHQKSGRWIPVERGTRLVLDNELQQVLTPNQSLLLRFSHNGTSRLALPEPIFQVEGVRKW</sequence>
<evidence type="ECO:0000313" key="3">
    <source>
        <dbReference type="EMBL" id="ASJ54109.1"/>
    </source>
</evidence>
<evidence type="ECO:0000313" key="4">
    <source>
        <dbReference type="Proteomes" id="UP000197781"/>
    </source>
</evidence>
<feature type="coiled-coil region" evidence="1">
    <location>
        <begin position="547"/>
        <end position="574"/>
    </location>
</feature>
<dbReference type="SUPFAM" id="SSF52317">
    <property type="entry name" value="Class I glutamine amidotransferase-like"/>
    <property type="match status" value="1"/>
</dbReference>
<evidence type="ECO:0000256" key="1">
    <source>
        <dbReference type="SAM" id="Coils"/>
    </source>
</evidence>
<accession>A0A220MH27</accession>
<dbReference type="EMBL" id="CP018145">
    <property type="protein sequence ID" value="ASJ54109.1"/>
    <property type="molecule type" value="Genomic_DNA"/>
</dbReference>
<dbReference type="AlphaFoldDB" id="A0A220MH27"/>
<feature type="transmembrane region" description="Helical" evidence="2">
    <location>
        <begin position="341"/>
        <end position="362"/>
    </location>
</feature>
<keyword evidence="2" id="KW-0812">Transmembrane</keyword>
<feature type="transmembrane region" description="Helical" evidence="2">
    <location>
        <begin position="369"/>
        <end position="390"/>
    </location>
</feature>
<organism evidence="3 4">
    <name type="scientific">Brevibacillus formosus</name>
    <dbReference type="NCBI Taxonomy" id="54913"/>
    <lineage>
        <taxon>Bacteria</taxon>
        <taxon>Bacillati</taxon>
        <taxon>Bacillota</taxon>
        <taxon>Bacilli</taxon>
        <taxon>Bacillales</taxon>
        <taxon>Paenibacillaceae</taxon>
        <taxon>Brevibacillus</taxon>
    </lineage>
</organism>
<name>A0A220MH27_9BACL</name>
<keyword evidence="2" id="KW-1133">Transmembrane helix</keyword>
<protein>
    <submittedName>
        <fullName evidence="3">Uncharacterized protein</fullName>
    </submittedName>
</protein>
<evidence type="ECO:0000256" key="2">
    <source>
        <dbReference type="SAM" id="Phobius"/>
    </source>
</evidence>
<dbReference type="Gene3D" id="3.40.50.880">
    <property type="match status" value="1"/>
</dbReference>
<dbReference type="InterPro" id="IPR029062">
    <property type="entry name" value="Class_I_gatase-like"/>
</dbReference>
<keyword evidence="2" id="KW-0472">Membrane</keyword>